<evidence type="ECO:0000313" key="1">
    <source>
        <dbReference type="EMBL" id="SVE45398.1"/>
    </source>
</evidence>
<gene>
    <name evidence="1" type="ORF">METZ01_LOCUS498252</name>
</gene>
<organism evidence="1">
    <name type="scientific">marine metagenome</name>
    <dbReference type="NCBI Taxonomy" id="408172"/>
    <lineage>
        <taxon>unclassified sequences</taxon>
        <taxon>metagenomes</taxon>
        <taxon>ecological metagenomes</taxon>
    </lineage>
</organism>
<sequence>MISKRSLNNAADFTRFKSKYRLVKGGYH</sequence>
<protein>
    <submittedName>
        <fullName evidence="1">Uncharacterized protein</fullName>
    </submittedName>
</protein>
<proteinExistence type="predicted"/>
<feature type="non-terminal residue" evidence="1">
    <location>
        <position position="28"/>
    </location>
</feature>
<dbReference type="EMBL" id="UINC01218396">
    <property type="protein sequence ID" value="SVE45398.1"/>
    <property type="molecule type" value="Genomic_DNA"/>
</dbReference>
<name>A0A383DNH1_9ZZZZ</name>
<reference evidence="1" key="1">
    <citation type="submission" date="2018-05" db="EMBL/GenBank/DDBJ databases">
        <authorList>
            <person name="Lanie J.A."/>
            <person name="Ng W.-L."/>
            <person name="Kazmierczak K.M."/>
            <person name="Andrzejewski T.M."/>
            <person name="Davidsen T.M."/>
            <person name="Wayne K.J."/>
            <person name="Tettelin H."/>
            <person name="Glass J.I."/>
            <person name="Rusch D."/>
            <person name="Podicherti R."/>
            <person name="Tsui H.-C.T."/>
            <person name="Winkler M.E."/>
        </authorList>
    </citation>
    <scope>NUCLEOTIDE SEQUENCE</scope>
</reference>
<dbReference type="AlphaFoldDB" id="A0A383DNH1"/>
<accession>A0A383DNH1</accession>